<dbReference type="EMBL" id="CP035807">
    <property type="protein sequence ID" value="QEN04891.1"/>
    <property type="molecule type" value="Genomic_DNA"/>
</dbReference>
<dbReference type="InterPro" id="IPR003409">
    <property type="entry name" value="MORN"/>
</dbReference>
<evidence type="ECO:0000256" key="1">
    <source>
        <dbReference type="ARBA" id="ARBA00022737"/>
    </source>
</evidence>
<name>A0A5C1QBI5_9SPIO</name>
<evidence type="ECO:0000313" key="2">
    <source>
        <dbReference type="EMBL" id="QEN04891.1"/>
    </source>
</evidence>
<dbReference type="OrthoDB" id="346046at2"/>
<dbReference type="SUPFAM" id="SSF82185">
    <property type="entry name" value="Histone H3 K4-specific methyltransferase SET7/9 N-terminal domain"/>
    <property type="match status" value="1"/>
</dbReference>
<keyword evidence="1" id="KW-0677">Repeat</keyword>
<keyword evidence="3" id="KW-1185">Reference proteome</keyword>
<gene>
    <name evidence="2" type="ORF">EW093_09290</name>
</gene>
<reference evidence="2 3" key="1">
    <citation type="submission" date="2019-02" db="EMBL/GenBank/DDBJ databases">
        <authorList>
            <person name="Fomenkov A."/>
            <person name="Dubinina G."/>
            <person name="Grabovich M."/>
            <person name="Vincze T."/>
            <person name="Roberts R.J."/>
        </authorList>
    </citation>
    <scope>NUCLEOTIDE SEQUENCE [LARGE SCALE GENOMIC DNA]</scope>
    <source>
        <strain evidence="2 3">P</strain>
    </source>
</reference>
<dbReference type="Pfam" id="PF02493">
    <property type="entry name" value="MORN"/>
    <property type="match status" value="4"/>
</dbReference>
<proteinExistence type="predicted"/>
<dbReference type="Gene3D" id="2.20.110.10">
    <property type="entry name" value="Histone H3 K4-specific methyltransferase SET7/9 N-terminal domain"/>
    <property type="match status" value="2"/>
</dbReference>
<dbReference type="Proteomes" id="UP000323824">
    <property type="component" value="Chromosome"/>
</dbReference>
<accession>A0A5C1QBI5</accession>
<protein>
    <recommendedName>
        <fullName evidence="4">Toxin-antitoxin system YwqK family antitoxin</fullName>
    </recommendedName>
</protein>
<dbReference type="SMART" id="SM00698">
    <property type="entry name" value="MORN"/>
    <property type="match status" value="5"/>
</dbReference>
<evidence type="ECO:0000313" key="3">
    <source>
        <dbReference type="Proteomes" id="UP000323824"/>
    </source>
</evidence>
<dbReference type="PANTHER" id="PTHR23084">
    <property type="entry name" value="PHOSPHATIDYLINOSITOL-4-PHOSPHATE 5-KINASE RELATED"/>
    <property type="match status" value="1"/>
</dbReference>
<organism evidence="2 3">
    <name type="scientific">Thiospirochaeta perfilievii</name>
    <dbReference type="NCBI Taxonomy" id="252967"/>
    <lineage>
        <taxon>Bacteria</taxon>
        <taxon>Pseudomonadati</taxon>
        <taxon>Spirochaetota</taxon>
        <taxon>Spirochaetia</taxon>
        <taxon>Spirochaetales</taxon>
        <taxon>Spirochaetaceae</taxon>
        <taxon>Thiospirochaeta</taxon>
    </lineage>
</organism>
<sequence>MVGFRMSRSNSNITLNYSTIFDCSNRFFLYNNFMDDLIHFSGKTQKITVEASQIQKGTFHDKEGKKNFILEAEFNRNGELLVKKYPDQIEHYIFHNEQMICKHVAKLDKTPIYKVDYYYQEDLLVKKVRVNNDGIVEDSESFYYNTEGLLEKKQSRTMLYEYVYNNNNLLIEERWHSDLNLNQIIRYKYEEDLLIETLYLSGDEIPGRKIELKRNKSGFITEEIIYSASNLIVSHFKFEYITNYKNNWLKRVKYTLHTQNKRKEAAEVQYRDFKFFEELEAKKDEEITIESGQDIQELEFDNGIYKGEVVNGEMHGFGDFIFNTGTRYQGSFKNNVMEGKGKLTYINGKVYEGTFANNMLEGPGACKWANGDFYAGEFKNGKMHGRGCYIWSNGNRFEGIFEENRRTEQGILYKRSELESDAPPEWVNELFK</sequence>
<dbReference type="KEGG" id="sper:EW093_09290"/>
<reference evidence="2 3" key="2">
    <citation type="submission" date="2019-09" db="EMBL/GenBank/DDBJ databases">
        <title>Complete Genome Sequence and Methylome Analysis of free living Spirochaetas.</title>
        <authorList>
            <person name="Leshcheva N."/>
            <person name="Mikheeva N."/>
        </authorList>
    </citation>
    <scope>NUCLEOTIDE SEQUENCE [LARGE SCALE GENOMIC DNA]</scope>
    <source>
        <strain evidence="2 3">P</strain>
    </source>
</reference>
<evidence type="ECO:0008006" key="4">
    <source>
        <dbReference type="Google" id="ProtNLM"/>
    </source>
</evidence>
<dbReference type="AlphaFoldDB" id="A0A5C1QBI5"/>
<dbReference type="PANTHER" id="PTHR23084:SF263">
    <property type="entry name" value="MORN REPEAT-CONTAINING PROTEIN 1"/>
    <property type="match status" value="1"/>
</dbReference>